<keyword evidence="3" id="KW-1185">Reference proteome</keyword>
<proteinExistence type="predicted"/>
<reference evidence="2" key="2">
    <citation type="submission" date="2021-08" db="EMBL/GenBank/DDBJ databases">
        <authorList>
            <person name="Tani A."/>
            <person name="Ola A."/>
            <person name="Ogura Y."/>
            <person name="Katsura K."/>
            <person name="Hayashi T."/>
        </authorList>
    </citation>
    <scope>NUCLEOTIDE SEQUENCE</scope>
    <source>
        <strain evidence="2">KCTC 52305</strain>
    </source>
</reference>
<evidence type="ECO:0000259" key="1">
    <source>
        <dbReference type="SMART" id="SM00858"/>
    </source>
</evidence>
<name>A0ABQ4QRN8_9HYPH</name>
<reference evidence="2" key="1">
    <citation type="journal article" date="2021" name="Front. Microbiol.">
        <title>Comprehensive Comparative Genomics and Phenotyping of Methylobacterium Species.</title>
        <authorList>
            <person name="Alessa O."/>
            <person name="Ogura Y."/>
            <person name="Fujitani Y."/>
            <person name="Takami H."/>
            <person name="Hayashi T."/>
            <person name="Sahin N."/>
            <person name="Tani A."/>
        </authorList>
    </citation>
    <scope>NUCLEOTIDE SEQUENCE</scope>
    <source>
        <strain evidence="2">KCTC 52305</strain>
    </source>
</reference>
<comment type="caution">
    <text evidence="2">The sequence shown here is derived from an EMBL/GenBank/DDBJ whole genome shotgun (WGS) entry which is preliminary data.</text>
</comment>
<dbReference type="Pfam" id="PF16976">
    <property type="entry name" value="RcpC"/>
    <property type="match status" value="1"/>
</dbReference>
<evidence type="ECO:0000313" key="2">
    <source>
        <dbReference type="EMBL" id="GJD47986.1"/>
    </source>
</evidence>
<evidence type="ECO:0000313" key="3">
    <source>
        <dbReference type="Proteomes" id="UP001055167"/>
    </source>
</evidence>
<dbReference type="InterPro" id="IPR017592">
    <property type="entry name" value="Pilus_assmbl_Flp-typ_CpaB"/>
</dbReference>
<accession>A0ABQ4QRN8</accession>
<dbReference type="CDD" id="cd11614">
    <property type="entry name" value="SAF_CpaB_FlgA_like"/>
    <property type="match status" value="1"/>
</dbReference>
<dbReference type="EMBL" id="BPQH01000002">
    <property type="protein sequence ID" value="GJD47986.1"/>
    <property type="molecule type" value="Genomic_DNA"/>
</dbReference>
<feature type="domain" description="SAF" evidence="1">
    <location>
        <begin position="46"/>
        <end position="114"/>
    </location>
</feature>
<dbReference type="InterPro" id="IPR013974">
    <property type="entry name" value="SAF"/>
</dbReference>
<organism evidence="2 3">
    <name type="scientific">Methylobacterium crusticola</name>
    <dbReference type="NCBI Taxonomy" id="1697972"/>
    <lineage>
        <taxon>Bacteria</taxon>
        <taxon>Pseudomonadati</taxon>
        <taxon>Pseudomonadota</taxon>
        <taxon>Alphaproteobacteria</taxon>
        <taxon>Hyphomicrobiales</taxon>
        <taxon>Methylobacteriaceae</taxon>
        <taxon>Methylobacterium</taxon>
    </lineage>
</organism>
<sequence>MKSSRLLLIGVAVVSGTAAFYLMSGREPPPAPVVQQAAPPPPADTVDVLVAAAELPLGQTLKPADLRWQPWPKGAAGDGFLQRSAVPTALEDTTGSIVRSPFLAGEPMRREKLIKANGSGFLSAILPSGMRAVAISIDARGSNTAGGFILPNDRVDVLRTYRDEEASRTGNSDVQLSETLLTNIRVLAVGQTVQERNGERVVTGDTATLELTPAQTEVITLAQKVGQLSLALRSLADASQAAPDPVDRKAEAGLTVVRYGVSKQMPRR</sequence>
<protein>
    <recommendedName>
        <fullName evidence="1">SAF domain-containing protein</fullName>
    </recommendedName>
</protein>
<gene>
    <name evidence="2" type="ORF">OPKNFCMD_0699</name>
</gene>
<dbReference type="SMART" id="SM00858">
    <property type="entry name" value="SAF"/>
    <property type="match status" value="1"/>
</dbReference>
<dbReference type="Proteomes" id="UP001055167">
    <property type="component" value="Unassembled WGS sequence"/>
</dbReference>
<dbReference type="RefSeq" id="WP_128563830.1">
    <property type="nucleotide sequence ID" value="NZ_BPQH01000002.1"/>
</dbReference>
<dbReference type="Pfam" id="PF08666">
    <property type="entry name" value="SAF"/>
    <property type="match status" value="1"/>
</dbReference>
<dbReference type="InterPro" id="IPR031571">
    <property type="entry name" value="RcpC_dom"/>
</dbReference>
<dbReference type="NCBIfam" id="TIGR03177">
    <property type="entry name" value="pilus_cpaB"/>
    <property type="match status" value="1"/>
</dbReference>